<dbReference type="Proteomes" id="UP001153365">
    <property type="component" value="Unassembled WGS sequence"/>
</dbReference>
<sequence length="109" mass="12440">MSMFSIGRKVLSEPIIGFVKQAGTLEKTIKVQRSYQVIHPVVPKAINKDKIYVVHDEGGNCKIGDMVEIRPAGRRISAKKTYEVVRIIPRREDQKTNLRNAKQLDDDHQ</sequence>
<dbReference type="GO" id="GO:0005739">
    <property type="term" value="C:mitochondrion"/>
    <property type="evidence" value="ECO:0007669"/>
    <property type="project" value="TreeGrafter"/>
</dbReference>
<dbReference type="InterPro" id="IPR012340">
    <property type="entry name" value="NA-bd_OB-fold"/>
</dbReference>
<evidence type="ECO:0000256" key="3">
    <source>
        <dbReference type="ARBA" id="ARBA00023274"/>
    </source>
</evidence>
<evidence type="ECO:0000313" key="4">
    <source>
        <dbReference type="EMBL" id="CAH7689243.1"/>
    </source>
</evidence>
<organism evidence="4 5">
    <name type="scientific">Phakopsora pachyrhizi</name>
    <name type="common">Asian soybean rust disease fungus</name>
    <dbReference type="NCBI Taxonomy" id="170000"/>
    <lineage>
        <taxon>Eukaryota</taxon>
        <taxon>Fungi</taxon>
        <taxon>Dikarya</taxon>
        <taxon>Basidiomycota</taxon>
        <taxon>Pucciniomycotina</taxon>
        <taxon>Pucciniomycetes</taxon>
        <taxon>Pucciniales</taxon>
        <taxon>Phakopsoraceae</taxon>
        <taxon>Phakopsora</taxon>
    </lineage>
</organism>
<keyword evidence="3" id="KW-0687">Ribonucleoprotein</keyword>
<dbReference type="PANTHER" id="PTHR10744:SF1">
    <property type="entry name" value="SMALL RIBOSOMAL SUBUNIT PROTEIN US17M"/>
    <property type="match status" value="1"/>
</dbReference>
<comment type="caution">
    <text evidence="4">The sequence shown here is derived from an EMBL/GenBank/DDBJ whole genome shotgun (WGS) entry which is preliminary data.</text>
</comment>
<reference evidence="4" key="1">
    <citation type="submission" date="2022-06" db="EMBL/GenBank/DDBJ databases">
        <authorList>
            <consortium name="SYNGENTA / RWTH Aachen University"/>
        </authorList>
    </citation>
    <scope>NUCLEOTIDE SEQUENCE</scope>
</reference>
<proteinExistence type="inferred from homology"/>
<evidence type="ECO:0000256" key="2">
    <source>
        <dbReference type="ARBA" id="ARBA00022980"/>
    </source>
</evidence>
<dbReference type="InterPro" id="IPR000266">
    <property type="entry name" value="Ribosomal_uS17"/>
</dbReference>
<dbReference type="AlphaFoldDB" id="A0AAV0BSI1"/>
<comment type="similarity">
    <text evidence="1">Belongs to the universal ribosomal protein uS17 family.</text>
</comment>
<dbReference type="Pfam" id="PF00366">
    <property type="entry name" value="Ribosomal_S17"/>
    <property type="match status" value="1"/>
</dbReference>
<evidence type="ECO:0000256" key="1">
    <source>
        <dbReference type="ARBA" id="ARBA00010254"/>
    </source>
</evidence>
<name>A0AAV0BSI1_PHAPC</name>
<dbReference type="GO" id="GO:1990904">
    <property type="term" value="C:ribonucleoprotein complex"/>
    <property type="evidence" value="ECO:0007669"/>
    <property type="project" value="UniProtKB-KW"/>
</dbReference>
<keyword evidence="2 4" id="KW-0689">Ribosomal protein</keyword>
<accession>A0AAV0BSI1</accession>
<protein>
    <submittedName>
        <fullName evidence="4">30S ribosomal protein S17</fullName>
    </submittedName>
</protein>
<dbReference type="CDD" id="cd00364">
    <property type="entry name" value="Ribosomal_uS17"/>
    <property type="match status" value="1"/>
</dbReference>
<evidence type="ECO:0000313" key="5">
    <source>
        <dbReference type="Proteomes" id="UP001153365"/>
    </source>
</evidence>
<dbReference type="GO" id="GO:0003735">
    <property type="term" value="F:structural constituent of ribosome"/>
    <property type="evidence" value="ECO:0007669"/>
    <property type="project" value="InterPro"/>
</dbReference>
<dbReference type="Gene3D" id="2.40.50.140">
    <property type="entry name" value="Nucleic acid-binding proteins"/>
    <property type="match status" value="1"/>
</dbReference>
<dbReference type="PANTHER" id="PTHR10744">
    <property type="entry name" value="40S RIBOSOMAL PROTEIN S11 FAMILY MEMBER"/>
    <property type="match status" value="1"/>
</dbReference>
<gene>
    <name evidence="4" type="ORF">PPACK8108_LOCUS24277</name>
</gene>
<dbReference type="SUPFAM" id="SSF50249">
    <property type="entry name" value="Nucleic acid-binding proteins"/>
    <property type="match status" value="1"/>
</dbReference>
<keyword evidence="5" id="KW-1185">Reference proteome</keyword>
<dbReference type="GO" id="GO:0006412">
    <property type="term" value="P:translation"/>
    <property type="evidence" value="ECO:0007669"/>
    <property type="project" value="InterPro"/>
</dbReference>
<dbReference type="EMBL" id="CALTRL010006054">
    <property type="protein sequence ID" value="CAH7689243.1"/>
    <property type="molecule type" value="Genomic_DNA"/>
</dbReference>
<dbReference type="GO" id="GO:0005840">
    <property type="term" value="C:ribosome"/>
    <property type="evidence" value="ECO:0007669"/>
    <property type="project" value="UniProtKB-KW"/>
</dbReference>